<comment type="caution">
    <text evidence="4">The sequence shown here is derived from an EMBL/GenBank/DDBJ whole genome shotgun (WGS) entry which is preliminary data.</text>
</comment>
<protein>
    <recommendedName>
        <fullName evidence="6">Peptidase C14 caspase domain-containing protein</fullName>
    </recommendedName>
</protein>
<evidence type="ECO:0000313" key="4">
    <source>
        <dbReference type="EMBL" id="REK91765.1"/>
    </source>
</evidence>
<dbReference type="GO" id="GO:0006508">
    <property type="term" value="P:proteolysis"/>
    <property type="evidence" value="ECO:0007669"/>
    <property type="project" value="InterPro"/>
</dbReference>
<dbReference type="SUPFAM" id="SSF52129">
    <property type="entry name" value="Caspase-like"/>
    <property type="match status" value="1"/>
</dbReference>
<dbReference type="InterPro" id="IPR029030">
    <property type="entry name" value="Caspase-like_dom_sf"/>
</dbReference>
<feature type="domain" description="Peptidase C14 caspase" evidence="2">
    <location>
        <begin position="16"/>
        <end position="232"/>
    </location>
</feature>
<feature type="compositionally biased region" description="Polar residues" evidence="1">
    <location>
        <begin position="1424"/>
        <end position="1434"/>
    </location>
</feature>
<sequence>MTETGVAPRRYLIAAGTRRYDRMDELPEAHADVERIVGLFTAMGYERVLTSVSYEPRAEDLENALADWCAGAELRADDIVVLYYAGHGEPPPVGPYRLACRDSDPARARSWLSPANLASSLASSPVRNVLFIIDACQAGSGAQDIGAVADDFAAVRPRGAATGAGTWVLSSARHRDRAGDGAFVVELVRAQGEGDGPSQKYLSLEKLTGRINQGFVRDGLRQRANCSGTDLTAQLPFFANPFHDPGAASTGDGRTGFDASDLTSHFDPRGRGVEYVHDPGSYFTGRAHALDVLRAHLSGPGGRSALVVTAAPGSGKSAVLGRLVLEGGTARSAHRIDVSVNARHQTLEAMVGRLAAAADVTATAPADLLAALAERQNPFRIVVDSLDEAGPAGDKAEARRIAWELLRPLGEVPCVRLVVGSRSELLLHLGANAAVIDLDTAEYADDTSSADYVERILADAGSPYAQDPGTARTLAEAVARRAGRCFLVARMTASALQRGEPVDVTAPGWADRLPSNVGGAFEEYLERMPRERRALAEPLLTSLAFGEGYGLPRADVWARVAARLSGIPLTESDIDTLVREDRSYLTATDIDGRKHFRLYHQELTDHLRGRALELRDLTDIQHCFVETLLSVVPDAPGAQGAPGRRDWSRAPRYVREHLATHAAAAGAIDDLIEDPAFVLSADITRLLPAVRHAERNPRLAMAIERCADMLGGTAQGGDRAAQLAFAAETHGAQEFARRILEHSTSVERLWAEPRQVTPHRIVGQHTAGTYSTNSISGGWTVRELTTPGGRTLVLAAPPDTLDVHVWDVDDPSRTTVLPHAAEVKGLVVLPGDHRRALAVTLDEHGTLSLWDAAEASLVRQIPGTGCSHLLDAGLLSDRTPVVVGAGDGRVTLWDPYEGHTLVEIAQEPQDPDVPPMPDWMPHATRALVHLPGHGVWLLVTDYTGGEVRLCPVEGQDPVEPLLTGLHHPELKALTTLDGDPVALIAEDGPGRNRRLTVLDMASRSSLSSAKWDGFLTDVHWEFVGDTKEDGGLVCGDFGRIHFLSVATGHHRSVRVPSDLMTYRTLRQVSEGRLLTVAAGFSGQVRILDAFTGELMAEPLLGHESAVCVVHLLASSTAESLDVLAIGNDGTARLWRSLCPRADAARHEGEVNDDLVGAALVRTWSARPDEVIAKTGGTLRTVDTRALDRFPGDSSRISARPVHYLGFAGEEDLAEGPTGDLNILAREYFTSTTGGRSTRFERLVWERLSPNGEASTAVLSEMNDSRPRSSFTSHLLLPTENRPEVSVLMWDLAAGRIATVSSPDAPHQVTSVPWRMEGGAFLNSSTACTTATGETILMVAGPDPSAFSGTAEEGHRQLYDDKVPLRGLLWNVTAEREVREEPLVLPPRTTLMVPHHAPTGARYIAVTGRTGDVRVVDLTTAQLTHVRSPAEPSQTASGRGSGRGADDRRYLRWADQPSGTPLLVHGDCSRNDDEALMPVRVWNPERPEESRDLPMLCRSILWTGRAPNGEALVAVSDEHGVVLCHLPSCERVWSAPLPALVTSFVLLPRFDMAVGTQQGVVLLRPRLTANWRRRLGCSS</sequence>
<dbReference type="Proteomes" id="UP000262477">
    <property type="component" value="Unassembled WGS sequence"/>
</dbReference>
<evidence type="ECO:0008006" key="6">
    <source>
        <dbReference type="Google" id="ProtNLM"/>
    </source>
</evidence>
<feature type="region of interest" description="Disordered" evidence="1">
    <location>
        <begin position="1424"/>
        <end position="1447"/>
    </location>
</feature>
<dbReference type="SUPFAM" id="SSF50998">
    <property type="entry name" value="Quinoprotein alcohol dehydrogenase-like"/>
    <property type="match status" value="1"/>
</dbReference>
<dbReference type="RefSeq" id="WP_128503136.1">
    <property type="nucleotide sequence ID" value="NZ_QUAC01000016.1"/>
</dbReference>
<dbReference type="InterPro" id="IPR011600">
    <property type="entry name" value="Pept_C14_caspase"/>
</dbReference>
<dbReference type="Pfam" id="PF00656">
    <property type="entry name" value="Peptidase_C14"/>
    <property type="match status" value="1"/>
</dbReference>
<dbReference type="Pfam" id="PF20703">
    <property type="entry name" value="nSTAND1"/>
    <property type="match status" value="1"/>
</dbReference>
<dbReference type="InterPro" id="IPR015943">
    <property type="entry name" value="WD40/YVTN_repeat-like_dom_sf"/>
</dbReference>
<proteinExistence type="predicted"/>
<feature type="domain" description="Novel STAND NTPase 1" evidence="3">
    <location>
        <begin position="280"/>
        <end position="437"/>
    </location>
</feature>
<dbReference type="OrthoDB" id="218695at2"/>
<dbReference type="InterPro" id="IPR049052">
    <property type="entry name" value="nSTAND1"/>
</dbReference>
<dbReference type="EMBL" id="QUAC01000016">
    <property type="protein sequence ID" value="REK91765.1"/>
    <property type="molecule type" value="Genomic_DNA"/>
</dbReference>
<dbReference type="GO" id="GO:0004197">
    <property type="term" value="F:cysteine-type endopeptidase activity"/>
    <property type="evidence" value="ECO:0007669"/>
    <property type="project" value="InterPro"/>
</dbReference>
<name>A0A371QAP8_STRIH</name>
<evidence type="ECO:0000259" key="3">
    <source>
        <dbReference type="Pfam" id="PF20703"/>
    </source>
</evidence>
<gene>
    <name evidence="4" type="ORF">DY245_02975</name>
</gene>
<evidence type="ECO:0000259" key="2">
    <source>
        <dbReference type="Pfam" id="PF00656"/>
    </source>
</evidence>
<organism evidence="4 5">
    <name type="scientific">Streptomyces inhibens</name>
    <dbReference type="NCBI Taxonomy" id="2293571"/>
    <lineage>
        <taxon>Bacteria</taxon>
        <taxon>Bacillati</taxon>
        <taxon>Actinomycetota</taxon>
        <taxon>Actinomycetes</taxon>
        <taxon>Kitasatosporales</taxon>
        <taxon>Streptomycetaceae</taxon>
        <taxon>Streptomyces</taxon>
    </lineage>
</organism>
<dbReference type="Gene3D" id="2.130.10.10">
    <property type="entry name" value="YVTN repeat-like/Quinoprotein amine dehydrogenase"/>
    <property type="match status" value="2"/>
</dbReference>
<reference evidence="4 5" key="1">
    <citation type="submission" date="2018-08" db="EMBL/GenBank/DDBJ databases">
        <title>Streptomyces NEAU-D10 sp. nov., a novel Actinomycete isolated from soil.</title>
        <authorList>
            <person name="Jin L."/>
        </authorList>
    </citation>
    <scope>NUCLEOTIDE SEQUENCE [LARGE SCALE GENOMIC DNA]</scope>
    <source>
        <strain evidence="4 5">NEAU-D10</strain>
    </source>
</reference>
<dbReference type="SUPFAM" id="SSF82171">
    <property type="entry name" value="DPP6 N-terminal domain-like"/>
    <property type="match status" value="1"/>
</dbReference>
<evidence type="ECO:0000256" key="1">
    <source>
        <dbReference type="SAM" id="MobiDB-lite"/>
    </source>
</evidence>
<keyword evidence="5" id="KW-1185">Reference proteome</keyword>
<dbReference type="InterPro" id="IPR011047">
    <property type="entry name" value="Quinoprotein_ADH-like_sf"/>
</dbReference>
<evidence type="ECO:0000313" key="5">
    <source>
        <dbReference type="Proteomes" id="UP000262477"/>
    </source>
</evidence>
<dbReference type="Gene3D" id="3.40.50.1460">
    <property type="match status" value="1"/>
</dbReference>
<accession>A0A371QAP8</accession>